<evidence type="ECO:0000313" key="8">
    <source>
        <dbReference type="Proteomes" id="UP000020977"/>
    </source>
</evidence>
<protein>
    <recommendedName>
        <fullName evidence="9">Flippase-like domain-containing protein</fullName>
    </recommendedName>
</protein>
<proteinExistence type="predicted"/>
<dbReference type="RefSeq" id="WP_044284124.1">
    <property type="nucleotide sequence ID" value="NZ_JFAD01000015.1"/>
</dbReference>
<comment type="caution">
    <text evidence="7">The sequence shown here is derived from an EMBL/GenBank/DDBJ whole genome shotgun (WGS) entry which is preliminary data.</text>
</comment>
<dbReference type="EMBL" id="JFAD01000015">
    <property type="protein sequence ID" value="EXU61193.1"/>
    <property type="molecule type" value="Genomic_DNA"/>
</dbReference>
<name>A0A014M2M2_9BACT</name>
<dbReference type="GO" id="GO:0005886">
    <property type="term" value="C:plasma membrane"/>
    <property type="evidence" value="ECO:0007669"/>
    <property type="project" value="UniProtKB-SubCell"/>
</dbReference>
<evidence type="ECO:0008006" key="9">
    <source>
        <dbReference type="Google" id="ProtNLM"/>
    </source>
</evidence>
<dbReference type="Pfam" id="PF03706">
    <property type="entry name" value="LPG_synthase_TM"/>
    <property type="match status" value="1"/>
</dbReference>
<keyword evidence="4 6" id="KW-1133">Transmembrane helix</keyword>
<dbReference type="AlphaFoldDB" id="A0A014M2M2"/>
<evidence type="ECO:0000313" key="7">
    <source>
        <dbReference type="EMBL" id="EXU61193.1"/>
    </source>
</evidence>
<evidence type="ECO:0000256" key="1">
    <source>
        <dbReference type="ARBA" id="ARBA00004651"/>
    </source>
</evidence>
<feature type="transmembrane region" description="Helical" evidence="6">
    <location>
        <begin position="923"/>
        <end position="944"/>
    </location>
</feature>
<reference evidence="7 8" key="1">
    <citation type="submission" date="2014-03" db="EMBL/GenBank/DDBJ databases">
        <title>Genome sequence of Mycoplasma ovipneumoniae strain 14811.</title>
        <authorList>
            <person name="Sirand-Pugnet P."/>
            <person name="Breton M."/>
            <person name="Dordet-Frisoni E."/>
            <person name="Baranowski E."/>
            <person name="Barre A."/>
            <person name="Couture C."/>
            <person name="Dupuy V."/>
            <person name="Gaurivaud P."/>
            <person name="Jacob D."/>
            <person name="Lemaitre C."/>
            <person name="Manso-Silvan L."/>
            <person name="Nikolski M."/>
            <person name="Nouvel L.-X."/>
            <person name="Poumarat F."/>
            <person name="Tardy F."/>
            <person name="Thebault P."/>
            <person name="Theil S."/>
            <person name="Citti C."/>
            <person name="Thiaucourt F."/>
            <person name="Blanchard A."/>
        </authorList>
    </citation>
    <scope>NUCLEOTIDE SEQUENCE [LARGE SCALE GENOMIC DNA]</scope>
    <source>
        <strain evidence="7 8">14811</strain>
    </source>
</reference>
<dbReference type="Proteomes" id="UP000020977">
    <property type="component" value="Unassembled WGS sequence"/>
</dbReference>
<keyword evidence="3 6" id="KW-0812">Transmembrane</keyword>
<evidence type="ECO:0000256" key="6">
    <source>
        <dbReference type="SAM" id="Phobius"/>
    </source>
</evidence>
<organism evidence="7 8">
    <name type="scientific">Mesomycoplasma ovipneumoniae 14811</name>
    <dbReference type="NCBI Taxonomy" id="1188239"/>
    <lineage>
        <taxon>Bacteria</taxon>
        <taxon>Bacillati</taxon>
        <taxon>Mycoplasmatota</taxon>
        <taxon>Mycoplasmoidales</taxon>
        <taxon>Metamycoplasmataceae</taxon>
        <taxon>Mesomycoplasma</taxon>
    </lineage>
</organism>
<feature type="transmembrane region" description="Helical" evidence="6">
    <location>
        <begin position="617"/>
        <end position="644"/>
    </location>
</feature>
<dbReference type="InterPro" id="IPR022791">
    <property type="entry name" value="L-PG_synthase/AglD"/>
</dbReference>
<accession>A0A014M2M2</accession>
<feature type="transmembrane region" description="Helical" evidence="6">
    <location>
        <begin position="782"/>
        <end position="802"/>
    </location>
</feature>
<gene>
    <name evidence="7" type="ORF">MOVI_2790</name>
</gene>
<keyword evidence="5 6" id="KW-0472">Membrane</keyword>
<feature type="transmembrane region" description="Helical" evidence="6">
    <location>
        <begin position="578"/>
        <end position="596"/>
    </location>
</feature>
<dbReference type="STRING" id="1188239.MOVI_2790"/>
<sequence>MKYLAINRDVNLEDQKLIFFNYDSPLELSNSKIIGFVGNKPNSINENYIFSLASTISELVKEKNYQKILINSSSNNFGIAFASIFYNALASDPNKEILIFEEKFGYSQSLARHYFINNDFDFFINIEVNLSNKNLNLTVLTFYKKNLTLLTAEEEKKINKTEQKPFFYRSSQIYLTPKFHINSDHILKFYSYFDLDFYKLANFYQFYDSESTFLTNFLKDHFDTEKSKFLPIKKSFPIEKITRQVSDNSIIWKKITTSAKFMTNVIFWVKKNKIIAAVRKKLNFNIIKDNDFQLLVLDFLERNWKNGKYFLISHQANNYISEFIEQKFGAKITKFCEYNENSETELLKIREKTNDEVVVITSKSVHFVPKVSENSIKYGISTKFSILWYVKIFEFYTQNNLNIFEIIQKMKKELNFVFQHKYRMKATPSTFDKIVNLLVNESDAEFRPQGYNISNSDSGKYSIKLKVNLQNNDFYTLIYFKPKQELTLYTNFLSKNHTEKEAVFLENLLIDKVKLANKNLASSKNNRTKNFLKFGIFITTIVVILILLFYNFYNSSFADGSPTKIFVKFYEFFFKSRVNRLVLLGAIAHFLFWNLTSTLQLRRIFKYQKVKTRFRHLFIATFIATFMQFSTPFSFGGEISYYWYLQKKKYPLKNISATLTYNALIHQVFNLVVSLILIPVGFIYYRDLFILDSWEKIIFFAWLVVNIFLNVLVLLIIIIISVWKKLQYLLIKLFVSLLNLNFLKKIEDRQRLEYRFQFLIDNFKNHFMEVLSNKKLLAKILLLYKLPVFFINFSFVILIITLKEQGLDLSTINFHDYLKFISGFTLLQISNNLSPSPGGVGSADLITKLIFKSFFDEANSLNLDIFNFTNRIYTWFLPYLLSAIGILTVWVGEKRVDRYKEIQNTMQENLILNYKLKKQDSNIFFYALSFWAIVAIGILIFVFAI</sequence>
<dbReference type="PANTHER" id="PTHR37693:SF1">
    <property type="entry name" value="INTEGRAL MEMBRANE PROTEIN"/>
    <property type="match status" value="1"/>
</dbReference>
<dbReference type="NCBIfam" id="TIGR00374">
    <property type="entry name" value="flippase-like domain"/>
    <property type="match status" value="1"/>
</dbReference>
<evidence type="ECO:0000256" key="5">
    <source>
        <dbReference type="ARBA" id="ARBA00023136"/>
    </source>
</evidence>
<keyword evidence="2" id="KW-1003">Cell membrane</keyword>
<feature type="transmembrane region" description="Helical" evidence="6">
    <location>
        <begin position="726"/>
        <end position="743"/>
    </location>
</feature>
<evidence type="ECO:0000256" key="2">
    <source>
        <dbReference type="ARBA" id="ARBA00022475"/>
    </source>
</evidence>
<feature type="transmembrane region" description="Helical" evidence="6">
    <location>
        <begin position="697"/>
        <end position="720"/>
    </location>
</feature>
<evidence type="ECO:0000256" key="3">
    <source>
        <dbReference type="ARBA" id="ARBA00022692"/>
    </source>
</evidence>
<dbReference type="eggNOG" id="COG1109">
    <property type="taxonomic scope" value="Bacteria"/>
</dbReference>
<feature type="transmembrane region" description="Helical" evidence="6">
    <location>
        <begin position="664"/>
        <end position="685"/>
    </location>
</feature>
<evidence type="ECO:0000256" key="4">
    <source>
        <dbReference type="ARBA" id="ARBA00022989"/>
    </source>
</evidence>
<dbReference type="PANTHER" id="PTHR37693">
    <property type="entry name" value="PHOSPHATIDYLGLYCEROL LYSYLTRANSFERASE"/>
    <property type="match status" value="1"/>
</dbReference>
<feature type="transmembrane region" description="Helical" evidence="6">
    <location>
        <begin position="872"/>
        <end position="892"/>
    </location>
</feature>
<feature type="transmembrane region" description="Helical" evidence="6">
    <location>
        <begin position="531"/>
        <end position="553"/>
    </location>
</feature>
<comment type="subcellular location">
    <subcellularLocation>
        <location evidence="1">Cell membrane</location>
        <topology evidence="1">Multi-pass membrane protein</topology>
    </subcellularLocation>
</comment>